<dbReference type="Pfam" id="PF13419">
    <property type="entry name" value="HAD_2"/>
    <property type="match status" value="1"/>
</dbReference>
<dbReference type="STRING" id="1163730.FFONT_0114"/>
<dbReference type="FunCoup" id="H9ZZE9">
    <property type="interactions" value="24"/>
</dbReference>
<dbReference type="eggNOG" id="arCOG02293">
    <property type="taxonomic scope" value="Archaea"/>
</dbReference>
<protein>
    <submittedName>
        <fullName evidence="1">Haloacid dehalogenase-like (HAD) hydrolase</fullName>
    </submittedName>
</protein>
<dbReference type="EMBL" id="CP003423">
    <property type="protein sequence ID" value="AFH42106.1"/>
    <property type="molecule type" value="Genomic_DNA"/>
</dbReference>
<dbReference type="HOGENOM" id="CLU_045011_19_1_2"/>
<dbReference type="GO" id="GO:0006281">
    <property type="term" value="P:DNA repair"/>
    <property type="evidence" value="ECO:0007669"/>
    <property type="project" value="TreeGrafter"/>
</dbReference>
<dbReference type="Gene3D" id="1.10.150.240">
    <property type="entry name" value="Putative phosphatase, domain 2"/>
    <property type="match status" value="1"/>
</dbReference>
<dbReference type="InterPro" id="IPR023198">
    <property type="entry name" value="PGP-like_dom2"/>
</dbReference>
<dbReference type="SFLD" id="SFLDG01129">
    <property type="entry name" value="C1.5:_HAD__Beta-PGM__Phosphata"/>
    <property type="match status" value="1"/>
</dbReference>
<evidence type="ECO:0000313" key="1">
    <source>
        <dbReference type="EMBL" id="AFH42106.1"/>
    </source>
</evidence>
<proteinExistence type="predicted"/>
<dbReference type="InterPro" id="IPR041492">
    <property type="entry name" value="HAD_2"/>
</dbReference>
<sequence length="198" mass="22558">MIRAVMFDFDGTVIDTMNEYAGLASEIIEEIAGIDREKAKSLYLSTAGMSFKEQLKIMGIEGGKAEEIYRRFIEGKMVILKSKRISPHVEILIGNLKERGIISSLSTNNECSVVYLIEGIRAFDEVLCFNGSDSYKGEPHLKFLMEKYGLRKEEIVFIGDSDYDIRTYSVLGIKSIKTRGIFSEEERERIIREILEMS</sequence>
<dbReference type="InParanoid" id="H9ZZE9"/>
<dbReference type="PANTHER" id="PTHR43434">
    <property type="entry name" value="PHOSPHOGLYCOLATE PHOSPHATASE"/>
    <property type="match status" value="1"/>
</dbReference>
<dbReference type="InterPro" id="IPR023214">
    <property type="entry name" value="HAD_sf"/>
</dbReference>
<keyword evidence="1" id="KW-0378">Hydrolase</keyword>
<dbReference type="SUPFAM" id="SSF56784">
    <property type="entry name" value="HAD-like"/>
    <property type="match status" value="1"/>
</dbReference>
<dbReference type="OrthoDB" id="31229at2157"/>
<evidence type="ECO:0000313" key="2">
    <source>
        <dbReference type="Proteomes" id="UP000007391"/>
    </source>
</evidence>
<dbReference type="GeneID" id="12449177"/>
<dbReference type="Gene3D" id="3.40.50.1000">
    <property type="entry name" value="HAD superfamily/HAD-like"/>
    <property type="match status" value="1"/>
</dbReference>
<dbReference type="Proteomes" id="UP000007391">
    <property type="component" value="Chromosome"/>
</dbReference>
<dbReference type="KEGG" id="ffo:FFONT_0114"/>
<dbReference type="PANTHER" id="PTHR43434:SF1">
    <property type="entry name" value="PHOSPHOGLYCOLATE PHOSPHATASE"/>
    <property type="match status" value="1"/>
</dbReference>
<organism evidence="1 2">
    <name type="scientific">Fervidicoccus fontis (strain DSM 19380 / JCM 18336 / VKM B-2539 / Kam940)</name>
    <dbReference type="NCBI Taxonomy" id="1163730"/>
    <lineage>
        <taxon>Archaea</taxon>
        <taxon>Thermoproteota</taxon>
        <taxon>Thermoprotei</taxon>
        <taxon>Fervidicoccales</taxon>
        <taxon>Fervidicoccaceae</taxon>
        <taxon>Fervidicoccus</taxon>
    </lineage>
</organism>
<dbReference type="InterPro" id="IPR036412">
    <property type="entry name" value="HAD-like_sf"/>
</dbReference>
<dbReference type="GO" id="GO:0008967">
    <property type="term" value="F:phosphoglycolate phosphatase activity"/>
    <property type="evidence" value="ECO:0007669"/>
    <property type="project" value="TreeGrafter"/>
</dbReference>
<name>H9ZZE9_FERFK</name>
<keyword evidence="2" id="KW-1185">Reference proteome</keyword>
<gene>
    <name evidence="1" type="ordered locus">FFONT_0114</name>
</gene>
<accession>H9ZZE9</accession>
<dbReference type="SFLD" id="SFLDS00003">
    <property type="entry name" value="Haloacid_Dehalogenase"/>
    <property type="match status" value="1"/>
</dbReference>
<dbReference type="AlphaFoldDB" id="H9ZZE9"/>
<reference evidence="1 2" key="2">
    <citation type="journal article" date="2014" name="Extremophiles">
        <title>Analysis of the complete genome of Fervidococcus fontis confirms the distinct phylogenetic position of the order Fervidicoccales and suggests its environmental function.</title>
        <authorList>
            <person name="Lebedinsky A.V."/>
            <person name="Mardanov A.V."/>
            <person name="Kublanov I.V."/>
            <person name="Gumerov V.M."/>
            <person name="Beletsky A.V."/>
            <person name="Perevalova A.A."/>
            <person name="Bidzhieva S.Kh."/>
            <person name="Bonch-Osmolovskaya E.A."/>
            <person name="Skryabin K.G."/>
            <person name="Ravin N.V."/>
        </authorList>
    </citation>
    <scope>NUCLEOTIDE SEQUENCE [LARGE SCALE GENOMIC DNA]</scope>
    <source>
        <strain evidence="2">DSM 19380 / VKM B-2539 / Kam940</strain>
    </source>
</reference>
<reference evidence="2" key="1">
    <citation type="submission" date="2012-03" db="EMBL/GenBank/DDBJ databases">
        <title>Fervidicoccus fontis complete genome analysis confirms its distinct phylogenetic position and predicts its environmental function.</title>
        <authorList>
            <person name="Lebedinsky A.V."/>
            <person name="Mardanov A.V."/>
            <person name="Gumerov V.M."/>
            <person name="Beletsky A.V."/>
            <person name="Kublanov I.V."/>
            <person name="Perevalova A.A."/>
            <person name="Bonch-Osmolovskaya E.A."/>
            <person name="Ravin N.V."/>
            <person name="Skryabin K.G."/>
        </authorList>
    </citation>
    <scope>NUCLEOTIDE SEQUENCE [LARGE SCALE GENOMIC DNA]</scope>
    <source>
        <strain evidence="2">DSM 19380 / VKM B-2539 / Kam940</strain>
    </source>
</reference>
<dbReference type="InterPro" id="IPR050155">
    <property type="entry name" value="HAD-like_hydrolase_sf"/>
</dbReference>
<dbReference type="RefSeq" id="WP_014557255.1">
    <property type="nucleotide sequence ID" value="NC_017461.1"/>
</dbReference>